<accession>A0A8H3QJ32</accession>
<dbReference type="EMBL" id="BLAL01000058">
    <property type="protein sequence ID" value="GES81588.1"/>
    <property type="molecule type" value="Genomic_DNA"/>
</dbReference>
<evidence type="ECO:0000313" key="1">
    <source>
        <dbReference type="EMBL" id="GES81588.1"/>
    </source>
</evidence>
<dbReference type="Proteomes" id="UP000615446">
    <property type="component" value="Unassembled WGS sequence"/>
</dbReference>
<dbReference type="OrthoDB" id="2327125at2759"/>
<gene>
    <name evidence="1" type="ORF">RCL2_000883500</name>
</gene>
<reference evidence="1" key="1">
    <citation type="submission" date="2019-10" db="EMBL/GenBank/DDBJ databases">
        <title>Conservation and host-specific expression of non-tandemly repeated heterogenous ribosome RNA gene in arbuscular mycorrhizal fungi.</title>
        <authorList>
            <person name="Maeda T."/>
            <person name="Kobayashi Y."/>
            <person name="Nakagawa T."/>
            <person name="Ezawa T."/>
            <person name="Yamaguchi K."/>
            <person name="Bino T."/>
            <person name="Nishimoto Y."/>
            <person name="Shigenobu S."/>
            <person name="Kawaguchi M."/>
        </authorList>
    </citation>
    <scope>NUCLEOTIDE SEQUENCE</scope>
    <source>
        <strain evidence="1">HR1</strain>
    </source>
</reference>
<protein>
    <submittedName>
        <fullName evidence="1">Uncharacterized protein</fullName>
    </submittedName>
</protein>
<comment type="caution">
    <text evidence="1">The sequence shown here is derived from an EMBL/GenBank/DDBJ whole genome shotgun (WGS) entry which is preliminary data.</text>
</comment>
<organism evidence="1 2">
    <name type="scientific">Rhizophagus clarus</name>
    <dbReference type="NCBI Taxonomy" id="94130"/>
    <lineage>
        <taxon>Eukaryota</taxon>
        <taxon>Fungi</taxon>
        <taxon>Fungi incertae sedis</taxon>
        <taxon>Mucoromycota</taxon>
        <taxon>Glomeromycotina</taxon>
        <taxon>Glomeromycetes</taxon>
        <taxon>Glomerales</taxon>
        <taxon>Glomeraceae</taxon>
        <taxon>Rhizophagus</taxon>
    </lineage>
</organism>
<evidence type="ECO:0000313" key="2">
    <source>
        <dbReference type="Proteomes" id="UP000615446"/>
    </source>
</evidence>
<proteinExistence type="predicted"/>
<dbReference type="AlphaFoldDB" id="A0A8H3QJ32"/>
<name>A0A8H3QJ32_9GLOM</name>
<sequence length="170" mass="19454">MWRGTNQITRNLITNDDQEEKKEFLLLLELALSFAGVNEVKLPQANGTHTRLPVWHSPIQNSGDNIYIATVSFGSILMVISGDGNKYPTIEFDRYLTSYCLITALTEITYVPIDIVQVLCSDYAFVIQFTRMYFNTFKEYKHGYENHQRWDNTSGENALAGTETIDLDLI</sequence>